<feature type="domain" description="Type II secretion system protein GspF" evidence="8">
    <location>
        <begin position="235"/>
        <end position="351"/>
    </location>
</feature>
<name>A0A1T4ZUG1_9FIRM</name>
<proteinExistence type="inferred from homology"/>
<keyword evidence="6 7" id="KW-0472">Membrane</keyword>
<dbReference type="Gene3D" id="1.20.81.30">
    <property type="entry name" value="Type II secretion system (T2SS), domain F"/>
    <property type="match status" value="2"/>
</dbReference>
<dbReference type="InterPro" id="IPR042094">
    <property type="entry name" value="T2SS_GspF_sf"/>
</dbReference>
<evidence type="ECO:0000259" key="8">
    <source>
        <dbReference type="Pfam" id="PF00482"/>
    </source>
</evidence>
<dbReference type="InterPro" id="IPR018076">
    <property type="entry name" value="T2SS_GspF_dom"/>
</dbReference>
<accession>A0A1T4ZUG1</accession>
<dbReference type="PANTHER" id="PTHR30012:SF0">
    <property type="entry name" value="TYPE II SECRETION SYSTEM PROTEIN F-RELATED"/>
    <property type="match status" value="1"/>
</dbReference>
<dbReference type="InterPro" id="IPR003004">
    <property type="entry name" value="GspF/PilC"/>
</dbReference>
<evidence type="ECO:0000256" key="6">
    <source>
        <dbReference type="ARBA" id="ARBA00023136"/>
    </source>
</evidence>
<keyword evidence="4 7" id="KW-0812">Transmembrane</keyword>
<keyword evidence="10" id="KW-1185">Reference proteome</keyword>
<evidence type="ECO:0000256" key="1">
    <source>
        <dbReference type="ARBA" id="ARBA00004651"/>
    </source>
</evidence>
<dbReference type="Proteomes" id="UP000243406">
    <property type="component" value="Unassembled WGS sequence"/>
</dbReference>
<feature type="transmembrane region" description="Helical" evidence="7">
    <location>
        <begin position="183"/>
        <end position="206"/>
    </location>
</feature>
<evidence type="ECO:0000313" key="9">
    <source>
        <dbReference type="EMBL" id="SKB26237.1"/>
    </source>
</evidence>
<organism evidence="9 10">
    <name type="scientific">Acetoanaerobium noterae</name>
    <dbReference type="NCBI Taxonomy" id="745369"/>
    <lineage>
        <taxon>Bacteria</taxon>
        <taxon>Bacillati</taxon>
        <taxon>Bacillota</taxon>
        <taxon>Clostridia</taxon>
        <taxon>Peptostreptococcales</taxon>
        <taxon>Filifactoraceae</taxon>
        <taxon>Acetoanaerobium</taxon>
    </lineage>
</organism>
<dbReference type="AlphaFoldDB" id="A0A1T4ZUG1"/>
<keyword evidence="3" id="KW-1003">Cell membrane</keyword>
<evidence type="ECO:0000256" key="4">
    <source>
        <dbReference type="ARBA" id="ARBA00022692"/>
    </source>
</evidence>
<evidence type="ECO:0000256" key="3">
    <source>
        <dbReference type="ARBA" id="ARBA00022475"/>
    </source>
</evidence>
<dbReference type="PANTHER" id="PTHR30012">
    <property type="entry name" value="GENERAL SECRETION PATHWAY PROTEIN"/>
    <property type="match status" value="1"/>
</dbReference>
<gene>
    <name evidence="9" type="ORF">SAMN02745120_0399</name>
</gene>
<protein>
    <submittedName>
        <fullName evidence="9">Type II secretory pathway, component PulF</fullName>
    </submittedName>
</protein>
<comment type="subcellular location">
    <subcellularLocation>
        <location evidence="1">Cell membrane</location>
        <topology evidence="1">Multi-pass membrane protein</topology>
    </subcellularLocation>
</comment>
<evidence type="ECO:0000256" key="2">
    <source>
        <dbReference type="ARBA" id="ARBA00005745"/>
    </source>
</evidence>
<feature type="domain" description="Type II secretion system protein GspF" evidence="8">
    <location>
        <begin position="32"/>
        <end position="149"/>
    </location>
</feature>
<sequence length="361" mass="41063">MILLLKKDIVTSFKPLFEVKKLSYEDKAKLFENFAILLKSGIPIVKSLDIIKQQGEKLKFLDIVKENLFLGKSLKFSMEQTSCFDELSLTLIEVGEKTGKLDEAFLRMSKYYKHMDEMYKDVKSASYYPIFILSMLLFLFGFIIFYFIPNIISLYGGEIPKIGGWAELLISHSLFIKEYFMELFLTCSILIALIIKLVIVSINPLFFSQIKFKLPLVGNLIFKQSLNNLVWALETMLGSGVDILNALSVLENVTNDPVVLSKLKIIQTSVLGGNSLSDSIVDAKISEPNLLYFVNIGEETGDLENRLNNLSYLYTQEIKRKSKELTSMAQPVFITIITLAIGITMLTIIMPLLDYELLYKI</sequence>
<comment type="similarity">
    <text evidence="2">Belongs to the GSP F family.</text>
</comment>
<dbReference type="GO" id="GO:0005886">
    <property type="term" value="C:plasma membrane"/>
    <property type="evidence" value="ECO:0007669"/>
    <property type="project" value="UniProtKB-SubCell"/>
</dbReference>
<keyword evidence="5 7" id="KW-1133">Transmembrane helix</keyword>
<feature type="transmembrane region" description="Helical" evidence="7">
    <location>
        <begin position="329"/>
        <end position="353"/>
    </location>
</feature>
<dbReference type="Pfam" id="PF00482">
    <property type="entry name" value="T2SSF"/>
    <property type="match status" value="2"/>
</dbReference>
<evidence type="ECO:0000256" key="5">
    <source>
        <dbReference type="ARBA" id="ARBA00022989"/>
    </source>
</evidence>
<reference evidence="10" key="1">
    <citation type="submission" date="2017-02" db="EMBL/GenBank/DDBJ databases">
        <authorList>
            <person name="Varghese N."/>
            <person name="Submissions S."/>
        </authorList>
    </citation>
    <scope>NUCLEOTIDE SEQUENCE [LARGE SCALE GENOMIC DNA]</scope>
    <source>
        <strain evidence="10">ATCC 35199</strain>
    </source>
</reference>
<evidence type="ECO:0000313" key="10">
    <source>
        <dbReference type="Proteomes" id="UP000243406"/>
    </source>
</evidence>
<feature type="transmembrane region" description="Helical" evidence="7">
    <location>
        <begin position="127"/>
        <end position="148"/>
    </location>
</feature>
<dbReference type="EMBL" id="FUYN01000001">
    <property type="protein sequence ID" value="SKB26237.1"/>
    <property type="molecule type" value="Genomic_DNA"/>
</dbReference>
<evidence type="ECO:0000256" key="7">
    <source>
        <dbReference type="SAM" id="Phobius"/>
    </source>
</evidence>